<dbReference type="EMBL" id="LBTX01000010">
    <property type="protein sequence ID" value="KKQ49897.1"/>
    <property type="molecule type" value="Genomic_DNA"/>
</dbReference>
<dbReference type="NCBIfam" id="TIGR00689">
    <property type="entry name" value="rpiB_lacA_lacB"/>
    <property type="match status" value="1"/>
</dbReference>
<organism evidence="2 3">
    <name type="scientific">Candidatus Shapirobacteria bacterium GW2011_GWE1_38_10</name>
    <dbReference type="NCBI Taxonomy" id="1618488"/>
    <lineage>
        <taxon>Bacteria</taxon>
        <taxon>Candidatus Shapironibacteriota</taxon>
    </lineage>
</organism>
<dbReference type="Pfam" id="PF02502">
    <property type="entry name" value="LacAB_rpiB"/>
    <property type="match status" value="1"/>
</dbReference>
<proteinExistence type="inferred from homology"/>
<reference evidence="2 3" key="1">
    <citation type="journal article" date="2015" name="Nature">
        <title>rRNA introns, odd ribosomes, and small enigmatic genomes across a large radiation of phyla.</title>
        <authorList>
            <person name="Brown C.T."/>
            <person name="Hug L.A."/>
            <person name="Thomas B.C."/>
            <person name="Sharon I."/>
            <person name="Castelle C.J."/>
            <person name="Singh A."/>
            <person name="Wilkins M.J."/>
            <person name="Williams K.H."/>
            <person name="Banfield J.F."/>
        </authorList>
    </citation>
    <scope>NUCLEOTIDE SEQUENCE [LARGE SCALE GENOMIC DNA]</scope>
</reference>
<dbReference type="SUPFAM" id="SSF89623">
    <property type="entry name" value="Ribose/Galactose isomerase RpiB/AlsB"/>
    <property type="match status" value="1"/>
</dbReference>
<dbReference type="GO" id="GO:0004751">
    <property type="term" value="F:ribose-5-phosphate isomerase activity"/>
    <property type="evidence" value="ECO:0007669"/>
    <property type="project" value="TreeGrafter"/>
</dbReference>
<comment type="similarity">
    <text evidence="1">Belongs to the LacAB/RpiB family.</text>
</comment>
<dbReference type="GO" id="GO:0009052">
    <property type="term" value="P:pentose-phosphate shunt, non-oxidative branch"/>
    <property type="evidence" value="ECO:0007669"/>
    <property type="project" value="TreeGrafter"/>
</dbReference>
<dbReference type="InterPro" id="IPR003500">
    <property type="entry name" value="RpiB_LacA_LacB"/>
</dbReference>
<evidence type="ECO:0000313" key="2">
    <source>
        <dbReference type="EMBL" id="KKQ49897.1"/>
    </source>
</evidence>
<sequence>MIYIAADHRGFRLKEELKKWLETELYEFRDLGAIEYDRDDDYPEIAIKLGETVVQDQGRGILICGSGAGASIAINKVVGIRAGLCTSVKQVIAARTDDNINVLCLSSDWVSAEDNQKITENFLNTFFSSEERHLRRINQIKDYETKKR</sequence>
<gene>
    <name evidence="2" type="ORF">US68_C0010G0031</name>
</gene>
<evidence type="ECO:0000313" key="3">
    <source>
        <dbReference type="Proteomes" id="UP000034231"/>
    </source>
</evidence>
<comment type="caution">
    <text evidence="2">The sequence shown here is derived from an EMBL/GenBank/DDBJ whole genome shotgun (WGS) entry which is preliminary data.</text>
</comment>
<dbReference type="AlphaFoldDB" id="A0A0G0I5Q9"/>
<evidence type="ECO:0000256" key="1">
    <source>
        <dbReference type="ARBA" id="ARBA00008754"/>
    </source>
</evidence>
<dbReference type="Proteomes" id="UP000034231">
    <property type="component" value="Unassembled WGS sequence"/>
</dbReference>
<protein>
    <submittedName>
        <fullName evidence="2">Ribose 5-phosphate isomerase</fullName>
    </submittedName>
</protein>
<dbReference type="NCBIfam" id="NF004051">
    <property type="entry name" value="PRK05571.1"/>
    <property type="match status" value="1"/>
</dbReference>
<dbReference type="InterPro" id="IPR036569">
    <property type="entry name" value="RpiB_LacA_LacB_sf"/>
</dbReference>
<dbReference type="PIRSF" id="PIRSF005384">
    <property type="entry name" value="RpiB_LacA_B"/>
    <property type="match status" value="1"/>
</dbReference>
<name>A0A0G0I5Q9_9BACT</name>
<dbReference type="PANTHER" id="PTHR30345">
    <property type="entry name" value="RIBOSE-5-PHOSPHATE ISOMERASE B"/>
    <property type="match status" value="1"/>
</dbReference>
<keyword evidence="2" id="KW-0413">Isomerase</keyword>
<dbReference type="Gene3D" id="3.40.1400.10">
    <property type="entry name" value="Sugar-phosphate isomerase, RpiB/LacA/LacB"/>
    <property type="match status" value="1"/>
</dbReference>
<dbReference type="GO" id="GO:0019316">
    <property type="term" value="P:D-allose catabolic process"/>
    <property type="evidence" value="ECO:0007669"/>
    <property type="project" value="TreeGrafter"/>
</dbReference>
<accession>A0A0G0I5Q9</accession>
<dbReference type="PANTHER" id="PTHR30345:SF0">
    <property type="entry name" value="DNA DAMAGE-REPAIR_TOLERATION PROTEIN DRT102"/>
    <property type="match status" value="1"/>
</dbReference>